<reference evidence="2 3" key="1">
    <citation type="journal article" date="2019" name="Int. J. Syst. Evol. Microbiol.">
        <title>The Global Catalogue of Microorganisms (GCM) 10K type strain sequencing project: providing services to taxonomists for standard genome sequencing and annotation.</title>
        <authorList>
            <consortium name="The Broad Institute Genomics Platform"/>
            <consortium name="The Broad Institute Genome Sequencing Center for Infectious Disease"/>
            <person name="Wu L."/>
            <person name="Ma J."/>
        </authorList>
    </citation>
    <scope>NUCLEOTIDE SEQUENCE [LARGE SCALE GENOMIC DNA]</scope>
    <source>
        <strain evidence="2 3">JCM 7356</strain>
    </source>
</reference>
<dbReference type="EMBL" id="BAAATR010000018">
    <property type="protein sequence ID" value="GAA2253189.1"/>
    <property type="molecule type" value="Genomic_DNA"/>
</dbReference>
<evidence type="ECO:0000313" key="3">
    <source>
        <dbReference type="Proteomes" id="UP001500305"/>
    </source>
</evidence>
<organism evidence="2 3">
    <name type="scientific">Kitasatospora cystarginea</name>
    <dbReference type="NCBI Taxonomy" id="58350"/>
    <lineage>
        <taxon>Bacteria</taxon>
        <taxon>Bacillati</taxon>
        <taxon>Actinomycetota</taxon>
        <taxon>Actinomycetes</taxon>
        <taxon>Kitasatosporales</taxon>
        <taxon>Streptomycetaceae</taxon>
        <taxon>Kitasatospora</taxon>
    </lineage>
</organism>
<evidence type="ECO:0000256" key="1">
    <source>
        <dbReference type="SAM" id="MobiDB-lite"/>
    </source>
</evidence>
<comment type="caution">
    <text evidence="2">The sequence shown here is derived from an EMBL/GenBank/DDBJ whole genome shotgun (WGS) entry which is preliminary data.</text>
</comment>
<keyword evidence="3" id="KW-1185">Reference proteome</keyword>
<proteinExistence type="predicted"/>
<protein>
    <submittedName>
        <fullName evidence="2">Uncharacterized protein</fullName>
    </submittedName>
</protein>
<dbReference type="Proteomes" id="UP001500305">
    <property type="component" value="Unassembled WGS sequence"/>
</dbReference>
<feature type="region of interest" description="Disordered" evidence="1">
    <location>
        <begin position="29"/>
        <end position="92"/>
    </location>
</feature>
<gene>
    <name evidence="2" type="ORF">GCM10010430_41130</name>
</gene>
<feature type="compositionally biased region" description="Basic and acidic residues" evidence="1">
    <location>
        <begin position="72"/>
        <end position="82"/>
    </location>
</feature>
<name>A0ABN3EC71_9ACTN</name>
<sequence>MSGSSGRTWVDRAYGGRYAVKRWTRHVAGKRGGHRVHLDQPAVHPDQPAVHPDRSPRSARACADGRGPGAPEDGRRHSDRMRSNRSILLTRH</sequence>
<accession>A0ABN3EC71</accession>
<evidence type="ECO:0000313" key="2">
    <source>
        <dbReference type="EMBL" id="GAA2253189.1"/>
    </source>
</evidence>